<evidence type="ECO:0000313" key="3">
    <source>
        <dbReference type="Proteomes" id="UP000006977"/>
    </source>
</evidence>
<accession>J8E5P1</accession>
<sequence>MAYLSERFNQQDFRNMEPGYNYAFWSEPDSGKTSMIAKHLIPLAEQQNKSILFLYPRSAIGEQLKEKEEFKSHVIDYCTYQSLEEKLDDGLIMNHYDYIVCDEAHYFVEDADFNENIELSFDFINNERNSVKILLSGTPDPLQFVEFKKPVVAMSTVDYSNHNVEIVFLTRSTKSIENEIRRELENNKQTLVFSSSATTAYEMSRNFLEHNPFFISSKSNKTFKDKNDEGIREKIIEKEKSERQIGFMTAAMNTGVNFNEDVKNVVIVGTPSSVDIRQSVARIRKGEVNRKVRLYIQVPYGQAIRTKVESMKRDLEYNDIGIHNWQKKYGKRKVPSFVWHETDKQDEELARIKVNKLKLAKLKSDISDFATMSGDTIGTYKRIVSKFYPNTSVHMLKEHSESIEEVLEKIEGEYLLREDQDKIKSLFKEAGIKSKNGAVSLNVIRDYLYQKNNYFLEVNSKKFEGKTKRYWKFNRI</sequence>
<evidence type="ECO:0000313" key="2">
    <source>
        <dbReference type="EMBL" id="EJQ83830.1"/>
    </source>
</evidence>
<dbReference type="PATRIC" id="fig|1053206.3.peg.1379"/>
<dbReference type="SUPFAM" id="SSF52540">
    <property type="entry name" value="P-loop containing nucleoside triphosphate hydrolases"/>
    <property type="match status" value="1"/>
</dbReference>
<gene>
    <name evidence="2" type="ORF">IGC_01356</name>
</gene>
<reference evidence="2 3" key="1">
    <citation type="submission" date="2012-04" db="EMBL/GenBank/DDBJ databases">
        <title>The Genome Sequence of Bacillus cereus HuA4-10.</title>
        <authorList>
            <consortium name="The Broad Institute Genome Sequencing Platform"/>
            <consortium name="The Broad Institute Genome Sequencing Center for Infectious Disease"/>
            <person name="Feldgarden M."/>
            <person name="Van der Auwera G.A."/>
            <person name="Mahillon J."/>
            <person name="Duprez V."/>
            <person name="Timmery S."/>
            <person name="Mattelet C."/>
            <person name="Dierick K."/>
            <person name="Sun M."/>
            <person name="Yu Z."/>
            <person name="Zhu L."/>
            <person name="Hu X."/>
            <person name="Shank E.B."/>
            <person name="Swiecicka I."/>
            <person name="Hansen B.M."/>
            <person name="Andrup L."/>
            <person name="Young S.K."/>
            <person name="Zeng Q."/>
            <person name="Gargeya S."/>
            <person name="Fitzgerald M."/>
            <person name="Haas B."/>
            <person name="Abouelleil A."/>
            <person name="Alvarado L."/>
            <person name="Arachchi H.M."/>
            <person name="Berlin A."/>
            <person name="Chapman S.B."/>
            <person name="Goldberg J."/>
            <person name="Griggs A."/>
            <person name="Gujja S."/>
            <person name="Hansen M."/>
            <person name="Howarth C."/>
            <person name="Imamovic A."/>
            <person name="Larimer J."/>
            <person name="McCowen C."/>
            <person name="Montmayeur A."/>
            <person name="Murphy C."/>
            <person name="Neiman D."/>
            <person name="Pearson M."/>
            <person name="Priest M."/>
            <person name="Roberts A."/>
            <person name="Saif S."/>
            <person name="Shea T."/>
            <person name="Sisk P."/>
            <person name="Sykes S."/>
            <person name="Wortman J."/>
            <person name="Nusbaum C."/>
            <person name="Birren B."/>
        </authorList>
    </citation>
    <scope>NUCLEOTIDE SEQUENCE [LARGE SCALE GENOMIC DNA]</scope>
    <source>
        <strain evidence="2 3">HuA4-10</strain>
    </source>
</reference>
<dbReference type="EMBL" id="AHEA01000015">
    <property type="protein sequence ID" value="EJQ83830.1"/>
    <property type="molecule type" value="Genomic_DNA"/>
</dbReference>
<name>J8E5P1_BACCE</name>
<dbReference type="PROSITE" id="PS51192">
    <property type="entry name" value="HELICASE_ATP_BIND_1"/>
    <property type="match status" value="1"/>
</dbReference>
<comment type="caution">
    <text evidence="2">The sequence shown here is derived from an EMBL/GenBank/DDBJ whole genome shotgun (WGS) entry which is preliminary data.</text>
</comment>
<dbReference type="Proteomes" id="UP000006977">
    <property type="component" value="Unassembled WGS sequence"/>
</dbReference>
<dbReference type="InterPro" id="IPR027417">
    <property type="entry name" value="P-loop_NTPase"/>
</dbReference>
<organism evidence="2 3">
    <name type="scientific">Bacillus cereus HuA4-10</name>
    <dbReference type="NCBI Taxonomy" id="1053206"/>
    <lineage>
        <taxon>Bacteria</taxon>
        <taxon>Bacillati</taxon>
        <taxon>Bacillota</taxon>
        <taxon>Bacilli</taxon>
        <taxon>Bacillales</taxon>
        <taxon>Bacillaceae</taxon>
        <taxon>Bacillus</taxon>
        <taxon>Bacillus cereus group</taxon>
    </lineage>
</organism>
<dbReference type="InterPro" id="IPR014001">
    <property type="entry name" value="Helicase_ATP-bd"/>
</dbReference>
<protein>
    <recommendedName>
        <fullName evidence="1">Helicase ATP-binding domain-containing protein</fullName>
    </recommendedName>
</protein>
<dbReference type="Gene3D" id="3.40.50.300">
    <property type="entry name" value="P-loop containing nucleotide triphosphate hydrolases"/>
    <property type="match status" value="2"/>
</dbReference>
<dbReference type="RefSeq" id="WP_002145812.1">
    <property type="nucleotide sequence ID" value="NZ_JH792148.1"/>
</dbReference>
<dbReference type="HOGENOM" id="CLU_538376_0_0_9"/>
<feature type="domain" description="Helicase ATP-binding" evidence="1">
    <location>
        <begin position="1"/>
        <end position="157"/>
    </location>
</feature>
<proteinExistence type="predicted"/>
<evidence type="ECO:0000259" key="1">
    <source>
        <dbReference type="PROSITE" id="PS51192"/>
    </source>
</evidence>
<dbReference type="AlphaFoldDB" id="J8E5P1"/>